<dbReference type="SUPFAM" id="SSF49899">
    <property type="entry name" value="Concanavalin A-like lectins/glucanases"/>
    <property type="match status" value="1"/>
</dbReference>
<evidence type="ECO:0000256" key="2">
    <source>
        <dbReference type="ARBA" id="ARBA00023157"/>
    </source>
</evidence>
<sequence length="154" mass="16359">MSLWVKLNDGTNTVNALCQGTTAHQALYIGYDSGNQGWAFQTTTTNDDDAQWPTAEGDFGSAEINTWTHLVATYKAPVAGDASTGVMTLYVNGSLMGTDVNLTPQYDPNLPMTVGACRNTAVYGETPYTAFPGQVTDVHTYGFALSADQIGAMS</sequence>
<keyword evidence="5" id="KW-1185">Reference proteome</keyword>
<comment type="caution">
    <text evidence="4">The sequence shown here is derived from an EMBL/GenBank/DDBJ whole genome shotgun (WGS) entry which is preliminary data.</text>
</comment>
<organism evidence="4 5">
    <name type="scientific">Actinacidiphila polyblastidii</name>
    <dbReference type="NCBI Taxonomy" id="3110430"/>
    <lineage>
        <taxon>Bacteria</taxon>
        <taxon>Bacillati</taxon>
        <taxon>Actinomycetota</taxon>
        <taxon>Actinomycetes</taxon>
        <taxon>Kitasatosporales</taxon>
        <taxon>Streptomycetaceae</taxon>
        <taxon>Actinacidiphila</taxon>
    </lineage>
</organism>
<evidence type="ECO:0000313" key="5">
    <source>
        <dbReference type="Proteomes" id="UP001344658"/>
    </source>
</evidence>
<evidence type="ECO:0000259" key="3">
    <source>
        <dbReference type="SMART" id="SM00560"/>
    </source>
</evidence>
<reference evidence="4 5" key="1">
    <citation type="submission" date="2023-12" db="EMBL/GenBank/DDBJ databases">
        <title>Streptomyces sp. V4-01.</title>
        <authorList>
            <person name="Somphong A."/>
            <person name="Phongsopitanun W."/>
        </authorList>
    </citation>
    <scope>NUCLEOTIDE SEQUENCE [LARGE SCALE GENOMIC DNA]</scope>
    <source>
        <strain evidence="4 5">V4-01</strain>
    </source>
</reference>
<feature type="domain" description="LamG-like jellyroll fold" evidence="3">
    <location>
        <begin position="2"/>
        <end position="148"/>
    </location>
</feature>
<proteinExistence type="predicted"/>
<accession>A0ABU7P449</accession>
<dbReference type="Proteomes" id="UP001344658">
    <property type="component" value="Unassembled WGS sequence"/>
</dbReference>
<dbReference type="SMART" id="SM00560">
    <property type="entry name" value="LamGL"/>
    <property type="match status" value="1"/>
</dbReference>
<dbReference type="InterPro" id="IPR013320">
    <property type="entry name" value="ConA-like_dom_sf"/>
</dbReference>
<keyword evidence="2" id="KW-1015">Disulfide bond</keyword>
<name>A0ABU7P449_9ACTN</name>
<dbReference type="InterPro" id="IPR006558">
    <property type="entry name" value="LamG-like"/>
</dbReference>
<dbReference type="RefSeq" id="WP_330792811.1">
    <property type="nucleotide sequence ID" value="NZ_JAZEWV010000001.1"/>
</dbReference>
<dbReference type="EMBL" id="JAZEWV010000001">
    <property type="protein sequence ID" value="MEE4540587.1"/>
    <property type="molecule type" value="Genomic_DNA"/>
</dbReference>
<evidence type="ECO:0000313" key="4">
    <source>
        <dbReference type="EMBL" id="MEE4540587.1"/>
    </source>
</evidence>
<evidence type="ECO:0000256" key="1">
    <source>
        <dbReference type="ARBA" id="ARBA00022729"/>
    </source>
</evidence>
<gene>
    <name evidence="4" type="ORF">V2S66_01220</name>
</gene>
<dbReference type="Gene3D" id="2.60.120.200">
    <property type="match status" value="1"/>
</dbReference>
<keyword evidence="1" id="KW-0732">Signal</keyword>
<protein>
    <submittedName>
        <fullName evidence="4">LamG domain-containing protein</fullName>
    </submittedName>
</protein>
<dbReference type="Pfam" id="PF13385">
    <property type="entry name" value="Laminin_G_3"/>
    <property type="match status" value="1"/>
</dbReference>